<comment type="caution">
    <text evidence="5">The sequence shown here is derived from an EMBL/GenBank/DDBJ whole genome shotgun (WGS) entry which is preliminary data.</text>
</comment>
<dbReference type="SUPFAM" id="SSF52518">
    <property type="entry name" value="Thiamin diphosphate-binding fold (THDP-binding)"/>
    <property type="match status" value="1"/>
</dbReference>
<comment type="cofactor">
    <cofactor evidence="1">
        <name>thiamine diphosphate</name>
        <dbReference type="ChEBI" id="CHEBI:58937"/>
    </cofactor>
</comment>
<dbReference type="FunFam" id="3.40.50.970:FF:000129">
    <property type="entry name" value="Transketolase"/>
    <property type="match status" value="1"/>
</dbReference>
<proteinExistence type="inferred from homology"/>
<dbReference type="Gene3D" id="3.40.50.920">
    <property type="match status" value="1"/>
</dbReference>
<dbReference type="Pfam" id="PF02780">
    <property type="entry name" value="Transketolase_C"/>
    <property type="match status" value="1"/>
</dbReference>
<dbReference type="SUPFAM" id="SSF52922">
    <property type="entry name" value="TK C-terminal domain-like"/>
    <property type="match status" value="1"/>
</dbReference>
<feature type="domain" description="Transketolase-like pyrimidine-binding" evidence="4">
    <location>
        <begin position="2"/>
        <end position="167"/>
    </location>
</feature>
<protein>
    <submittedName>
        <fullName evidence="5">Transketolase</fullName>
    </submittedName>
</protein>
<dbReference type="InterPro" id="IPR033248">
    <property type="entry name" value="Transketolase_C"/>
</dbReference>
<keyword evidence="3" id="KW-0786">Thiamine pyrophosphate</keyword>
<keyword evidence="6" id="KW-1185">Reference proteome</keyword>
<gene>
    <name evidence="5" type="ORF">EDC14_103218</name>
</gene>
<sequence length="309" mass="33873">MESSRVWYGRELLAQAKKDDRIVALDADLSKSTMSMYVEEELPDRYFEVGIAEQNLLGISAGLALSGMKPFANTFAVFLTGRAYDQIRQVIAYPRLNVKIVGSSAGLSDYGDGATHQTIEDVSLMRTLPNMSVFVPADHIQTRAITRFLAEHEGPAYLRISRAETEAFFADDYQFRPGRVDRLLSGGDVTIVSCGNLLGNALQAAQELSNHGIVTGVLNVTTIKPFNRQDFLEALGDCKRVITYEEHNIIGGLGSTVAEVLAAEGGYRLHTLGVKDVFGQSALNYQELLEYYHLTVSDLVKAASELVQG</sequence>
<dbReference type="EMBL" id="SLUN01000032">
    <property type="protein sequence ID" value="TCL61785.1"/>
    <property type="molecule type" value="Genomic_DNA"/>
</dbReference>
<accession>A0A4R1R811</accession>
<name>A0A4R1R811_HYDET</name>
<dbReference type="PANTHER" id="PTHR43825:SF1">
    <property type="entry name" value="TRANSKETOLASE-LIKE PYRIMIDINE-BINDING DOMAIN-CONTAINING PROTEIN"/>
    <property type="match status" value="1"/>
</dbReference>
<dbReference type="InterPro" id="IPR051157">
    <property type="entry name" value="PDH/Transketolase"/>
</dbReference>
<evidence type="ECO:0000256" key="1">
    <source>
        <dbReference type="ARBA" id="ARBA00001964"/>
    </source>
</evidence>
<evidence type="ECO:0000313" key="5">
    <source>
        <dbReference type="EMBL" id="TCL61785.1"/>
    </source>
</evidence>
<dbReference type="InterPro" id="IPR009014">
    <property type="entry name" value="Transketo_C/PFOR_II"/>
</dbReference>
<dbReference type="Pfam" id="PF02779">
    <property type="entry name" value="Transket_pyr"/>
    <property type="match status" value="1"/>
</dbReference>
<evidence type="ECO:0000313" key="6">
    <source>
        <dbReference type="Proteomes" id="UP000295008"/>
    </source>
</evidence>
<dbReference type="AlphaFoldDB" id="A0A4R1R811"/>
<reference evidence="5 6" key="1">
    <citation type="submission" date="2019-03" db="EMBL/GenBank/DDBJ databases">
        <title>Genomic Encyclopedia of Type Strains, Phase IV (KMG-IV): sequencing the most valuable type-strain genomes for metagenomic binning, comparative biology and taxonomic classification.</title>
        <authorList>
            <person name="Goeker M."/>
        </authorList>
    </citation>
    <scope>NUCLEOTIDE SEQUENCE [LARGE SCALE GENOMIC DNA]</scope>
    <source>
        <strain evidence="5 6">LX-B</strain>
    </source>
</reference>
<evidence type="ECO:0000259" key="4">
    <source>
        <dbReference type="SMART" id="SM00861"/>
    </source>
</evidence>
<comment type="similarity">
    <text evidence="2">Belongs to the transketolase family.</text>
</comment>
<dbReference type="InterPro" id="IPR029061">
    <property type="entry name" value="THDP-binding"/>
</dbReference>
<dbReference type="SMART" id="SM00861">
    <property type="entry name" value="Transket_pyr"/>
    <property type="match status" value="1"/>
</dbReference>
<dbReference type="Proteomes" id="UP000295008">
    <property type="component" value="Unassembled WGS sequence"/>
</dbReference>
<evidence type="ECO:0000256" key="2">
    <source>
        <dbReference type="ARBA" id="ARBA00007131"/>
    </source>
</evidence>
<dbReference type="InterPro" id="IPR005475">
    <property type="entry name" value="Transketolase-like_Pyr-bd"/>
</dbReference>
<dbReference type="CDD" id="cd07033">
    <property type="entry name" value="TPP_PYR_DXS_TK_like"/>
    <property type="match status" value="1"/>
</dbReference>
<evidence type="ECO:0000256" key="3">
    <source>
        <dbReference type="ARBA" id="ARBA00023052"/>
    </source>
</evidence>
<organism evidence="5 6">
    <name type="scientific">Hydrogenispora ethanolica</name>
    <dbReference type="NCBI Taxonomy" id="1082276"/>
    <lineage>
        <taxon>Bacteria</taxon>
        <taxon>Bacillati</taxon>
        <taxon>Bacillota</taxon>
        <taxon>Hydrogenispora</taxon>
    </lineage>
</organism>
<dbReference type="PANTHER" id="PTHR43825">
    <property type="entry name" value="PYRUVATE DEHYDROGENASE E1 COMPONENT"/>
    <property type="match status" value="1"/>
</dbReference>
<dbReference type="Gene3D" id="3.40.50.970">
    <property type="match status" value="1"/>
</dbReference>
<dbReference type="RefSeq" id="WP_165908176.1">
    <property type="nucleotide sequence ID" value="NZ_SLUN01000032.1"/>
</dbReference>